<reference evidence="3" key="4">
    <citation type="submission" date="2025-09" db="UniProtKB">
        <authorList>
            <consortium name="Ensembl"/>
        </authorList>
    </citation>
    <scope>IDENTIFICATION</scope>
    <source>
        <strain evidence="3">17573</strain>
    </source>
</reference>
<dbReference type="EC" id="2.7.7.49" evidence="1"/>
<protein>
    <recommendedName>
        <fullName evidence="1">RNA-directed DNA polymerase</fullName>
        <ecNumber evidence="1">2.7.7.49</ecNumber>
    </recommendedName>
</protein>
<dbReference type="Bgee" id="ENSMMUG00000064056">
    <property type="expression patterns" value="Expressed in intestine and 8 other cell types or tissues"/>
</dbReference>
<dbReference type="PROSITE" id="PS50878">
    <property type="entry name" value="RT_POL"/>
    <property type="match status" value="1"/>
</dbReference>
<dbReference type="SUPFAM" id="SSF56672">
    <property type="entry name" value="DNA/RNA polymerases"/>
    <property type="match status" value="1"/>
</dbReference>
<keyword evidence="4" id="KW-1185">Reference proteome</keyword>
<dbReference type="Ensembl" id="ENSMMUT00000104591.1">
    <property type="protein sequence ID" value="ENSMMUP00000072847.1"/>
    <property type="gene ID" value="ENSMMUG00000064056.1"/>
</dbReference>
<name>A0A5F8A655_MACMU</name>
<feature type="domain" description="Reverse transcriptase" evidence="2">
    <location>
        <begin position="70"/>
        <end position="345"/>
    </location>
</feature>
<sequence>MDNFLDTYTLPRLNQEEVEFLNRPIAGSEIEAIINSLPTKKSPGPDGFTAEFYQRYKEELVPFLLKLFQSIEKEGILPNSFYEANIILLPKPGRDTTKKENFRPISLMNIDAKILNKILANRIQQHIKKLIHHDQVGFIPGMQGWFNIRKSINIIQHINRTKDKNHMIISIDAEKAFDKIQQPFMLKTLNKFGIDGTYLKIIRAIYNKPTANIILNGQKLEKFPLKTGTRQGCPLSPLLFNIVLEVLARAIRQEKEIKSIQLGKEEVKLSLFADDMIVYLENPIVSAQNLLKVISNFSKVSGYKINVQKSQAFLYTSNRQTESQIRNELPFTIASKRMKYLGIQLTRDVKDLFKENYKPLLSEIKEDTNKWKNIPCSWIGRINIVKMAILPKVIYRFNAIPIKLPMSFFTELERTALKFIWNQKRARISKTILSQKNKAGGITLPDFKLYYKATVTKTAWYWYQNRDIDQWNRTESSEIIPHIYSHLIFDKPERNKKWGKDSLFNKWCWENWLAISRKLKLDSFLTPYTKINSRWIRDLNVRPNTIKTLEENLGSTIQDIGMGKDFMSKTPKATAAKAKIDKWDLIKLKSFCTAKETTIRVNRQPTEWEKIFAIYSSEKRADIQNLQRTQTNLQEKNKQPHQKVGKGYEQTFLKRRHSYSQQTHEKMLIITGHQRNANQNHNEIPSHTS</sequence>
<evidence type="ECO:0000256" key="1">
    <source>
        <dbReference type="ARBA" id="ARBA00012493"/>
    </source>
</evidence>
<dbReference type="GeneTree" id="ENSGT01100000263509"/>
<organism evidence="3 4">
    <name type="scientific">Macaca mulatta</name>
    <name type="common">Rhesus macaque</name>
    <dbReference type="NCBI Taxonomy" id="9544"/>
    <lineage>
        <taxon>Eukaryota</taxon>
        <taxon>Metazoa</taxon>
        <taxon>Chordata</taxon>
        <taxon>Craniata</taxon>
        <taxon>Vertebrata</taxon>
        <taxon>Euteleostomi</taxon>
        <taxon>Mammalia</taxon>
        <taxon>Eutheria</taxon>
        <taxon>Euarchontoglires</taxon>
        <taxon>Primates</taxon>
        <taxon>Haplorrhini</taxon>
        <taxon>Catarrhini</taxon>
        <taxon>Cercopithecidae</taxon>
        <taxon>Cercopithecinae</taxon>
        <taxon>Macaca</taxon>
    </lineage>
</organism>
<dbReference type="GO" id="GO:0003964">
    <property type="term" value="F:RNA-directed DNA polymerase activity"/>
    <property type="evidence" value="ECO:0007669"/>
    <property type="project" value="UniProtKB-EC"/>
</dbReference>
<evidence type="ECO:0000313" key="3">
    <source>
        <dbReference type="Ensembl" id="ENSMMUP00000072847.1"/>
    </source>
</evidence>
<reference evidence="3" key="3">
    <citation type="submission" date="2025-08" db="UniProtKB">
        <authorList>
            <consortium name="Ensembl"/>
        </authorList>
    </citation>
    <scope>IDENTIFICATION</scope>
    <source>
        <strain evidence="3">17573</strain>
    </source>
</reference>
<dbReference type="InterPro" id="IPR000477">
    <property type="entry name" value="RT_dom"/>
</dbReference>
<dbReference type="OMA" id="TELISTW"/>
<dbReference type="InterPro" id="IPR043502">
    <property type="entry name" value="DNA/RNA_pol_sf"/>
</dbReference>
<dbReference type="VEuPathDB" id="HostDB:ENSMMUG00000064056"/>
<dbReference type="Proteomes" id="UP000006718">
    <property type="component" value="Chromosome 3"/>
</dbReference>
<dbReference type="PANTHER" id="PTHR19446">
    <property type="entry name" value="REVERSE TRANSCRIPTASES"/>
    <property type="match status" value="1"/>
</dbReference>
<proteinExistence type="predicted"/>
<dbReference type="CDD" id="cd01650">
    <property type="entry name" value="RT_nLTR_like"/>
    <property type="match status" value="1"/>
</dbReference>
<reference evidence="4" key="1">
    <citation type="journal article" date="2007" name="Science">
        <title>Evolutionary and biomedical insights from the rhesus macaque genome.</title>
        <authorList>
            <person name="Gibbs R.A."/>
            <person name="Rogers J."/>
            <person name="Katze M.G."/>
            <person name="Bumgarner R."/>
            <person name="Weinstock G.M."/>
            <person name="Mardis E.R."/>
            <person name="Remington K.A."/>
            <person name="Strausberg R.L."/>
            <person name="Venter J.C."/>
            <person name="Wilson R.K."/>
            <person name="Batzer M.A."/>
            <person name="Bustamante C.D."/>
            <person name="Eichler E.E."/>
            <person name="Hahn M.W."/>
            <person name="Hardison R.C."/>
            <person name="Makova K.D."/>
            <person name="Miller W."/>
            <person name="Milosavljevic A."/>
            <person name="Palermo R.E."/>
            <person name="Siepel A."/>
            <person name="Sikela J.M."/>
            <person name="Attaway T."/>
            <person name="Bell S."/>
            <person name="Bernard K.E."/>
            <person name="Buhay C.J."/>
            <person name="Chandrabose M.N."/>
            <person name="Dao M."/>
            <person name="Davis C."/>
            <person name="Delehaunty K.D."/>
            <person name="Ding Y."/>
            <person name="Dinh H.H."/>
            <person name="Dugan-Rocha S."/>
            <person name="Fulton L.A."/>
            <person name="Gabisi R.A."/>
            <person name="Garner T.T."/>
            <person name="Godfrey J."/>
            <person name="Hawes A.C."/>
            <person name="Hernandez J."/>
            <person name="Hines S."/>
            <person name="Holder M."/>
            <person name="Hume J."/>
            <person name="Jhangiani S.N."/>
            <person name="Joshi V."/>
            <person name="Khan Z.M."/>
            <person name="Kirkness E.F."/>
            <person name="Cree A."/>
            <person name="Fowler R.G."/>
            <person name="Lee S."/>
            <person name="Lewis L.R."/>
            <person name="Li Z."/>
            <person name="Liu Y.-S."/>
            <person name="Moore S.M."/>
            <person name="Muzny D."/>
            <person name="Nazareth L.V."/>
            <person name="Ngo D.N."/>
            <person name="Okwuonu G.O."/>
            <person name="Pai G."/>
            <person name="Parker D."/>
            <person name="Paul H.A."/>
            <person name="Pfannkoch C."/>
            <person name="Pohl C.S."/>
            <person name="Rogers Y.-H.C."/>
            <person name="Ruiz S.J."/>
            <person name="Sabo A."/>
            <person name="Santibanez J."/>
            <person name="Schneider B.W."/>
            <person name="Smith S.M."/>
            <person name="Sodergren E."/>
            <person name="Svatek A.F."/>
            <person name="Utterback T.R."/>
            <person name="Vattathil S."/>
            <person name="Warren W."/>
            <person name="White C.S."/>
            <person name="Chinwalla A.T."/>
            <person name="Feng Y."/>
            <person name="Halpern A.L."/>
            <person name="Hillier L.W."/>
            <person name="Huang X."/>
            <person name="Minx P."/>
            <person name="Nelson J.O."/>
            <person name="Pepin K.H."/>
            <person name="Qin X."/>
            <person name="Sutton G.G."/>
            <person name="Venter E."/>
            <person name="Walenz B.P."/>
            <person name="Wallis J.W."/>
            <person name="Worley K.C."/>
            <person name="Yang S.-P."/>
            <person name="Jones S.M."/>
            <person name="Marra M.A."/>
            <person name="Rocchi M."/>
            <person name="Schein J.E."/>
            <person name="Baertsch R."/>
            <person name="Clarke L."/>
            <person name="Csuros M."/>
            <person name="Glasscock J."/>
            <person name="Harris R.A."/>
            <person name="Havlak P."/>
            <person name="Jackson A.R."/>
            <person name="Jiang H."/>
            <person name="Liu Y."/>
            <person name="Messina D.N."/>
            <person name="Shen Y."/>
            <person name="Song H.X.-Z."/>
            <person name="Wylie T."/>
            <person name="Zhang L."/>
            <person name="Birney E."/>
            <person name="Han K."/>
            <person name="Konkel M.K."/>
            <person name="Lee J."/>
            <person name="Smit A.F.A."/>
            <person name="Ullmer B."/>
            <person name="Wang H."/>
            <person name="Xing J."/>
            <person name="Burhans R."/>
            <person name="Cheng Z."/>
            <person name="Karro J.E."/>
            <person name="Ma J."/>
            <person name="Raney B."/>
            <person name="She X."/>
            <person name="Cox M.J."/>
            <person name="Demuth J.P."/>
            <person name="Dumas L.J."/>
            <person name="Han S.-G."/>
            <person name="Hopkins J."/>
            <person name="Karimpour-Fard A."/>
            <person name="Kim Y.H."/>
            <person name="Pollack J.R."/>
            <person name="Vinar T."/>
            <person name="Addo-Quaye C."/>
            <person name="Degenhardt J."/>
            <person name="Denby A."/>
            <person name="Hubisz M.J."/>
            <person name="Indap A."/>
            <person name="Kosiol C."/>
            <person name="Lahn B.T."/>
            <person name="Lawson H.A."/>
            <person name="Marklein A."/>
            <person name="Nielsen R."/>
            <person name="Vallender E.J."/>
            <person name="Clark A.G."/>
            <person name="Ferguson B."/>
            <person name="Hernandez R.D."/>
            <person name="Hirani K."/>
            <person name="Kehrer-Sawatzki H."/>
            <person name="Kolb J."/>
            <person name="Patil S."/>
            <person name="Pu L.-L."/>
            <person name="Ren Y."/>
            <person name="Smith D.G."/>
            <person name="Wheeler D.A."/>
            <person name="Schenck I."/>
            <person name="Ball E.V."/>
            <person name="Chen R."/>
            <person name="Cooper D.N."/>
            <person name="Giardine B."/>
            <person name="Hsu F."/>
            <person name="Kent W.J."/>
            <person name="Lesk A."/>
            <person name="Nelson D.L."/>
            <person name="O'brien W.E."/>
            <person name="Pruefer K."/>
            <person name="Stenson P.D."/>
            <person name="Wallace J.C."/>
            <person name="Ke H."/>
            <person name="Liu X.-M."/>
            <person name="Wang P."/>
            <person name="Xiang A.P."/>
            <person name="Yang F."/>
            <person name="Barber G.P."/>
            <person name="Haussler D."/>
            <person name="Karolchik D."/>
            <person name="Kern A.D."/>
            <person name="Kuhn R.M."/>
            <person name="Smith K.E."/>
            <person name="Zwieg A.S."/>
        </authorList>
    </citation>
    <scope>NUCLEOTIDE SEQUENCE [LARGE SCALE GENOMIC DNA]</scope>
    <source>
        <strain evidence="4">17573</strain>
    </source>
</reference>
<accession>A0A5F8A655</accession>
<dbReference type="InParanoid" id="A0A5F8A655"/>
<evidence type="ECO:0000259" key="2">
    <source>
        <dbReference type="PROSITE" id="PS50878"/>
    </source>
</evidence>
<reference evidence="3" key="2">
    <citation type="submission" date="2019-01" db="EMBL/GenBank/DDBJ databases">
        <authorList>
            <person name="Graves T."/>
            <person name="Eichler E.E."/>
            <person name="Wilson R.K."/>
        </authorList>
    </citation>
    <scope>NUCLEOTIDE SEQUENCE [LARGE SCALE GENOMIC DNA]</scope>
    <source>
        <strain evidence="3">17573</strain>
    </source>
</reference>
<dbReference type="Pfam" id="PF00078">
    <property type="entry name" value="RVT_1"/>
    <property type="match status" value="1"/>
</dbReference>
<evidence type="ECO:0000313" key="4">
    <source>
        <dbReference type="Proteomes" id="UP000006718"/>
    </source>
</evidence>
<dbReference type="SMR" id="A0A5F8A655"/>
<dbReference type="AlphaFoldDB" id="A0A5F8A655"/>